<dbReference type="Pfam" id="PF18546">
    <property type="entry name" value="MetOD1"/>
    <property type="match status" value="1"/>
</dbReference>
<gene>
    <name evidence="2" type="ORF">GXM_07804</name>
</gene>
<dbReference type="Proteomes" id="UP000326678">
    <property type="component" value="Chromosome Gxm2"/>
</dbReference>
<protein>
    <submittedName>
        <fullName evidence="2">Transcriptional regulator</fullName>
    </submittedName>
</protein>
<dbReference type="EMBL" id="CP045227">
    <property type="protein sequence ID" value="QFS50310.1"/>
    <property type="molecule type" value="Genomic_DNA"/>
</dbReference>
<accession>A0A5P8WCH0</accession>
<dbReference type="InterPro" id="IPR041359">
    <property type="entry name" value="MetOD1"/>
</dbReference>
<name>A0A5P8WCH0_9NOSO</name>
<evidence type="ECO:0000313" key="2">
    <source>
        <dbReference type="EMBL" id="QFS50310.1"/>
    </source>
</evidence>
<proteinExistence type="predicted"/>
<dbReference type="AlphaFoldDB" id="A0A5P8WCH0"/>
<keyword evidence="3" id="KW-1185">Reference proteome</keyword>
<evidence type="ECO:0000313" key="3">
    <source>
        <dbReference type="Proteomes" id="UP000326678"/>
    </source>
</evidence>
<reference evidence="2 3" key="1">
    <citation type="submission" date="2019-10" db="EMBL/GenBank/DDBJ databases">
        <title>Genomic and transcriptomic insights into the perfect genentic adaptation of a filamentous nitrogen-fixing cyanobacterium to rice fields.</title>
        <authorList>
            <person name="Chen Z."/>
        </authorList>
    </citation>
    <scope>NUCLEOTIDE SEQUENCE [LARGE SCALE GENOMIC DNA]</scope>
    <source>
        <strain evidence="2">CCNUC1</strain>
    </source>
</reference>
<sequence>MFALSKHLGNNTIMVHISSLNDQIESLDLPIERDQFLRTMIRELAGTLQDVVGIEQAEGFLNVVGYRTGQHVNQTYQNALQLSNLSREQVTVVLVDWKRRIQGDFYVIEETDEKIVLGNRRCPFAEQVEGREAMCVMTSNIFGAITADNLGYARVELQETIARGAQECKIVIHLKPSEVLDEFVAQEYFKA</sequence>
<feature type="domain" description="Metanogen output" evidence="1">
    <location>
        <begin position="41"/>
        <end position="172"/>
    </location>
</feature>
<organism evidence="2 3">
    <name type="scientific">Nostoc sphaeroides CCNUC1</name>
    <dbReference type="NCBI Taxonomy" id="2653204"/>
    <lineage>
        <taxon>Bacteria</taxon>
        <taxon>Bacillati</taxon>
        <taxon>Cyanobacteriota</taxon>
        <taxon>Cyanophyceae</taxon>
        <taxon>Nostocales</taxon>
        <taxon>Nostocaceae</taxon>
        <taxon>Nostoc</taxon>
    </lineage>
</organism>
<dbReference type="KEGG" id="nsh:GXM_07804"/>
<evidence type="ECO:0000259" key="1">
    <source>
        <dbReference type="Pfam" id="PF18546"/>
    </source>
</evidence>